<proteinExistence type="predicted"/>
<protein>
    <submittedName>
        <fullName evidence="1">Uncharacterized protein</fullName>
    </submittedName>
</protein>
<dbReference type="EMBL" id="CP012850">
    <property type="protein sequence ID" value="ALI35640.1"/>
    <property type="molecule type" value="Genomic_DNA"/>
</dbReference>
<name>A0A654LXV7_9ARCH</name>
<gene>
    <name evidence="1" type="ORF">NMY3_01436</name>
</gene>
<dbReference type="Proteomes" id="UP000058925">
    <property type="component" value="Chromosome"/>
</dbReference>
<organism evidence="1 2">
    <name type="scientific">Candidatus Nitrosocosmicus oleophilus</name>
    <dbReference type="NCBI Taxonomy" id="1353260"/>
    <lineage>
        <taxon>Archaea</taxon>
        <taxon>Nitrososphaerota</taxon>
        <taxon>Nitrososphaeria</taxon>
        <taxon>Nitrososphaerales</taxon>
        <taxon>Nitrososphaeraceae</taxon>
        <taxon>Candidatus Nitrosocosmicus</taxon>
    </lineage>
</organism>
<keyword evidence="2" id="KW-1185">Reference proteome</keyword>
<dbReference type="GeneID" id="60421493"/>
<evidence type="ECO:0000313" key="2">
    <source>
        <dbReference type="Proteomes" id="UP000058925"/>
    </source>
</evidence>
<dbReference type="RefSeq" id="WP_196818070.1">
    <property type="nucleotide sequence ID" value="NZ_CP012850.1"/>
</dbReference>
<reference evidence="2" key="1">
    <citation type="submission" date="2015-10" db="EMBL/GenBank/DDBJ databases">
        <title>Niche specialization of a soil ammonia-oxidizing archaeon, Candidatus Nitrosocosmicus oleophilus.</title>
        <authorList>
            <person name="Jung M.-Y."/>
            <person name="Rhee S.-K."/>
        </authorList>
    </citation>
    <scope>NUCLEOTIDE SEQUENCE [LARGE SCALE GENOMIC DNA]</scope>
    <source>
        <strain evidence="2">MY3</strain>
    </source>
</reference>
<dbReference type="KEGG" id="taa:NMY3_01436"/>
<dbReference type="AlphaFoldDB" id="A0A654LXV7"/>
<dbReference type="OrthoDB" id="12067at2157"/>
<accession>A0A654LXV7</accession>
<evidence type="ECO:0000313" key="1">
    <source>
        <dbReference type="EMBL" id="ALI35640.1"/>
    </source>
</evidence>
<sequence>MIKASIHNNKKSHCSSFFLMMPRFALIVLLVISLIYIAPDFSLSVLATVSKNNTSQGSQDVSFTGTVSSNPDVFHNSGLEQSFFIFPVKNESTTYSGVLTFTSSKPVQIQSLNILTINNSLKLPIQFGTLYTFPVNDTAVIPTNLLDEPKNTGSVQFSGNGLRIITNEPFLVSYSFSGKVFHSIMNNNIESALEVYRELTGTYS</sequence>